<dbReference type="Gene3D" id="3.50.30.80">
    <property type="entry name" value="IlvD/EDD C-terminal domain-like"/>
    <property type="match status" value="1"/>
</dbReference>
<evidence type="ECO:0000256" key="1">
    <source>
        <dbReference type="ARBA" id="ARBA00006486"/>
    </source>
</evidence>
<feature type="domain" description="Dihydroxy-acid/6-phosphogluconate dehydratase N-terminal" evidence="8">
    <location>
        <begin position="44"/>
        <end position="359"/>
    </location>
</feature>
<dbReference type="InterPro" id="IPR020558">
    <property type="entry name" value="DiOHA_6PGluconate_deHydtase_CS"/>
</dbReference>
<dbReference type="Pfam" id="PF00920">
    <property type="entry name" value="ILVD_EDD_N"/>
    <property type="match status" value="1"/>
</dbReference>
<dbReference type="EMBL" id="FNFB01000003">
    <property type="protein sequence ID" value="SDJ74191.1"/>
    <property type="molecule type" value="Genomic_DNA"/>
</dbReference>
<dbReference type="InterPro" id="IPR037237">
    <property type="entry name" value="IlvD/EDD_N"/>
</dbReference>
<dbReference type="Proteomes" id="UP000198683">
    <property type="component" value="Unassembled WGS sequence"/>
</dbReference>
<dbReference type="GO" id="GO:0009082">
    <property type="term" value="P:branched-chain amino acid biosynthetic process"/>
    <property type="evidence" value="ECO:0007669"/>
    <property type="project" value="UniProtKB-KW"/>
</dbReference>
<dbReference type="InterPro" id="IPR052352">
    <property type="entry name" value="Sugar_Degrad_Dehydratases"/>
</dbReference>
<evidence type="ECO:0000256" key="6">
    <source>
        <dbReference type="ARBA" id="ARBA00023239"/>
    </source>
</evidence>
<keyword evidence="11" id="KW-1185">Reference proteome</keyword>
<name>A0A1G8W7B7_9ACTN</name>
<evidence type="ECO:0000259" key="9">
    <source>
        <dbReference type="Pfam" id="PF24877"/>
    </source>
</evidence>
<dbReference type="NCBIfam" id="NF009560">
    <property type="entry name" value="PRK13017.1"/>
    <property type="match status" value="1"/>
</dbReference>
<evidence type="ECO:0000313" key="10">
    <source>
        <dbReference type="EMBL" id="SDJ74191.1"/>
    </source>
</evidence>
<evidence type="ECO:0000313" key="11">
    <source>
        <dbReference type="Proteomes" id="UP000198683"/>
    </source>
</evidence>
<dbReference type="NCBIfam" id="NF004784">
    <property type="entry name" value="PRK06131.1"/>
    <property type="match status" value="1"/>
</dbReference>
<evidence type="ECO:0000259" key="8">
    <source>
        <dbReference type="Pfam" id="PF00920"/>
    </source>
</evidence>
<dbReference type="SUPFAM" id="SSF52016">
    <property type="entry name" value="LeuD/IlvD-like"/>
    <property type="match status" value="1"/>
</dbReference>
<dbReference type="PANTHER" id="PTHR43183">
    <property type="entry name" value="HYPOTHETICAL DIHYDROXYACID DEHYDRATASE (EUROFUNG)-RELATED"/>
    <property type="match status" value="1"/>
</dbReference>
<organism evidence="10 11">
    <name type="scientific">Nonomuraea maritima</name>
    <dbReference type="NCBI Taxonomy" id="683260"/>
    <lineage>
        <taxon>Bacteria</taxon>
        <taxon>Bacillati</taxon>
        <taxon>Actinomycetota</taxon>
        <taxon>Actinomycetes</taxon>
        <taxon>Streptosporangiales</taxon>
        <taxon>Streptosporangiaceae</taxon>
        <taxon>Nonomuraea</taxon>
    </lineage>
</organism>
<evidence type="ECO:0000256" key="4">
    <source>
        <dbReference type="ARBA" id="ARBA00023004"/>
    </source>
</evidence>
<keyword evidence="2" id="KW-0001">2Fe-2S</keyword>
<dbReference type="InterPro" id="IPR056740">
    <property type="entry name" value="ILV_EDD_C"/>
</dbReference>
<dbReference type="GO" id="GO:0016836">
    <property type="term" value="F:hydro-lyase activity"/>
    <property type="evidence" value="ECO:0007669"/>
    <property type="project" value="UniProtKB-ARBA"/>
</dbReference>
<dbReference type="SUPFAM" id="SSF143975">
    <property type="entry name" value="IlvD/EDD N-terminal domain-like"/>
    <property type="match status" value="1"/>
</dbReference>
<keyword evidence="7" id="KW-0028">Amino-acid biosynthesis</keyword>
<dbReference type="AlphaFoldDB" id="A0A1G8W7B7"/>
<dbReference type="GO" id="GO:0046872">
    <property type="term" value="F:metal ion binding"/>
    <property type="evidence" value="ECO:0007669"/>
    <property type="project" value="UniProtKB-KW"/>
</dbReference>
<protein>
    <submittedName>
        <fullName evidence="10">Dihydroxy-acid dehydratase</fullName>
    </submittedName>
</protein>
<feature type="domain" description="Dihydroxy-acid/6-phosphogluconate dehydratase C-terminal" evidence="9">
    <location>
        <begin position="371"/>
        <end position="563"/>
    </location>
</feature>
<keyword evidence="5" id="KW-0411">Iron-sulfur</keyword>
<dbReference type="RefSeq" id="WP_090760925.1">
    <property type="nucleotide sequence ID" value="NZ_FNFB01000003.1"/>
</dbReference>
<keyword evidence="4" id="KW-0408">Iron</keyword>
<dbReference type="InterPro" id="IPR042096">
    <property type="entry name" value="Dihydro-acid_dehy_C"/>
</dbReference>
<keyword evidence="6" id="KW-0456">Lyase</keyword>
<sequence>MPPTKPPLRSQAWWDNAGNSEMTALYLERFLNFGLTPAELQSGRPIIGIAQTGSDLVPCNRHHLALADRVRDGIRDNGGIPLEFPVHPLQETGKRPTAALDRNLAYLGLVEVLYGYPLDGVVLTTGCDKTTPACLAAAATVNIPAIVLSGGPMLNGYHQGRRIAASGSGLVIWQSKRLLATGQIDYDEFMARVAASAPSIGHCNVMGTALSMNSLAEALGMSLPGCAAIPAPYRRRAQMAYDTGRRVVDLVREDLTPRKIMTLPAFENAIVVASAIAASTNVPVHINAIARHVGVPLSIQDWQRVGADIPVLTNVAPAGEFLGEDFYRAGGVPAVMRSLLMEGRLHGDVLTVSGRTLAEDLADAPPADPTVIRPFDEPVAARGGLLIMTGNLFDSAVMKTSVLSEDFRVVAEYRAVVFDGPEDYHARIEDPDLGLDENCMLVIRYTGPIGYPGSAEVVNMEVPAALIRQGVTTLPTLGDGRQSGTSDAPSILNASPEAAAGGNLAILRTGDRIRVDIDNGRVDVLLSDDEIAARWADHVEPVFENQTPWQEIYRSTVGQLDSGGCLELALSYQDLVHTKGIPRDSH</sequence>
<proteinExistence type="inferred from homology"/>
<evidence type="ECO:0000256" key="3">
    <source>
        <dbReference type="ARBA" id="ARBA00022723"/>
    </source>
</evidence>
<evidence type="ECO:0000256" key="2">
    <source>
        <dbReference type="ARBA" id="ARBA00022714"/>
    </source>
</evidence>
<reference evidence="10 11" key="1">
    <citation type="submission" date="2016-10" db="EMBL/GenBank/DDBJ databases">
        <authorList>
            <person name="de Groot N.N."/>
        </authorList>
    </citation>
    <scope>NUCLEOTIDE SEQUENCE [LARGE SCALE GENOMIC DNA]</scope>
    <source>
        <strain evidence="10 11">CGMCC 4.5681</strain>
    </source>
</reference>
<dbReference type="STRING" id="683260.SAMN05421874_10341"/>
<dbReference type="PANTHER" id="PTHR43183:SF1">
    <property type="entry name" value="HYPOTHETICAL DIHYDROXY-ACID DEHYDRATASE (EUROFUNG)-RELATED"/>
    <property type="match status" value="1"/>
</dbReference>
<dbReference type="OrthoDB" id="9807077at2"/>
<dbReference type="GO" id="GO:0051537">
    <property type="term" value="F:2 iron, 2 sulfur cluster binding"/>
    <property type="evidence" value="ECO:0007669"/>
    <property type="project" value="UniProtKB-KW"/>
</dbReference>
<keyword evidence="3" id="KW-0479">Metal-binding</keyword>
<dbReference type="PROSITE" id="PS00886">
    <property type="entry name" value="ILVD_EDD_1"/>
    <property type="match status" value="1"/>
</dbReference>
<accession>A0A1G8W7B7</accession>
<keyword evidence="7" id="KW-0100">Branched-chain amino acid biosynthesis</keyword>
<evidence type="ECO:0000256" key="7">
    <source>
        <dbReference type="ARBA" id="ARBA00023304"/>
    </source>
</evidence>
<dbReference type="InterPro" id="IPR000581">
    <property type="entry name" value="ILV_EDD_N"/>
</dbReference>
<gene>
    <name evidence="10" type="ORF">SAMN05421874_10341</name>
</gene>
<comment type="similarity">
    <text evidence="1">Belongs to the IlvD/Edd family.</text>
</comment>
<dbReference type="Pfam" id="PF24877">
    <property type="entry name" value="ILV_EDD_C"/>
    <property type="match status" value="1"/>
</dbReference>
<evidence type="ECO:0000256" key="5">
    <source>
        <dbReference type="ARBA" id="ARBA00023014"/>
    </source>
</evidence>